<keyword evidence="1" id="KW-0732">Signal</keyword>
<accession>I0YK93</accession>
<evidence type="ECO:0008006" key="4">
    <source>
        <dbReference type="Google" id="ProtNLM"/>
    </source>
</evidence>
<evidence type="ECO:0000256" key="1">
    <source>
        <dbReference type="SAM" id="SignalP"/>
    </source>
</evidence>
<feature type="signal peptide" evidence="1">
    <location>
        <begin position="1"/>
        <end position="23"/>
    </location>
</feature>
<keyword evidence="3" id="KW-1185">Reference proteome</keyword>
<evidence type="ECO:0000313" key="3">
    <source>
        <dbReference type="Proteomes" id="UP000007264"/>
    </source>
</evidence>
<feature type="chain" id="PRO_5003636164" description="Plant heme peroxidase family profile domain-containing protein" evidence="1">
    <location>
        <begin position="24"/>
        <end position="312"/>
    </location>
</feature>
<sequence length="312" mass="32612">MISKNQAGVLLLALAACAATVQCQQQGSFFAAQATGGIAYNGHDWWDVRAPEIPKMQSQAALFATAIKSSPGAFAGMFAELVALGYQVDAVRSLAYLINANFTLSGGCPNPPPTAFFTDNLGDAIVRAVAFGRNPADQPQRLSLTGNLTDGQVANALIAGIALAAKSCGPPNHLSSSSAEQAREKYRNSSCYFVGPILATPMNKSLVFADSLAQAVEQSTVQNPWALGAVLGGIQDCVNGPADLQDPPAWLPKSNGPIDDTEVAETIPAIILQRVQSQALSPSQPPKLQATTQQQIVPFAAVGGRRRLQASL</sequence>
<protein>
    <recommendedName>
        <fullName evidence="4">Plant heme peroxidase family profile domain-containing protein</fullName>
    </recommendedName>
</protein>
<comment type="caution">
    <text evidence="2">The sequence shown here is derived from an EMBL/GenBank/DDBJ whole genome shotgun (WGS) entry which is preliminary data.</text>
</comment>
<dbReference type="Proteomes" id="UP000007264">
    <property type="component" value="Unassembled WGS sequence"/>
</dbReference>
<dbReference type="AlphaFoldDB" id="I0YK93"/>
<dbReference type="RefSeq" id="XP_005643356.1">
    <property type="nucleotide sequence ID" value="XM_005643299.1"/>
</dbReference>
<gene>
    <name evidence="2" type="ORF">COCSUDRAFT_68036</name>
</gene>
<reference evidence="2 3" key="1">
    <citation type="journal article" date="2012" name="Genome Biol.">
        <title>The genome of the polar eukaryotic microalga coccomyxa subellipsoidea reveals traits of cold adaptation.</title>
        <authorList>
            <person name="Blanc G."/>
            <person name="Agarkova I."/>
            <person name="Grimwood J."/>
            <person name="Kuo A."/>
            <person name="Brueggeman A."/>
            <person name="Dunigan D."/>
            <person name="Gurnon J."/>
            <person name="Ladunga I."/>
            <person name="Lindquist E."/>
            <person name="Lucas S."/>
            <person name="Pangilinan J."/>
            <person name="Proschold T."/>
            <person name="Salamov A."/>
            <person name="Schmutz J."/>
            <person name="Weeks D."/>
            <person name="Yamada T."/>
            <person name="Claverie J.M."/>
            <person name="Grigoriev I."/>
            <person name="Van Etten J."/>
            <person name="Lomsadze A."/>
            <person name="Borodovsky M."/>
        </authorList>
    </citation>
    <scope>NUCLEOTIDE SEQUENCE [LARGE SCALE GENOMIC DNA]</scope>
    <source>
        <strain evidence="2 3">C-169</strain>
    </source>
</reference>
<dbReference type="GeneID" id="17036962"/>
<name>I0YK93_COCSC</name>
<proteinExistence type="predicted"/>
<evidence type="ECO:0000313" key="2">
    <source>
        <dbReference type="EMBL" id="EIE18812.1"/>
    </source>
</evidence>
<dbReference type="OrthoDB" id="10341413at2759"/>
<dbReference type="KEGG" id="csl:COCSUDRAFT_68036"/>
<dbReference type="EMBL" id="AGSI01000021">
    <property type="protein sequence ID" value="EIE18812.1"/>
    <property type="molecule type" value="Genomic_DNA"/>
</dbReference>
<dbReference type="PROSITE" id="PS51257">
    <property type="entry name" value="PROKAR_LIPOPROTEIN"/>
    <property type="match status" value="1"/>
</dbReference>
<organism evidence="2 3">
    <name type="scientific">Coccomyxa subellipsoidea (strain C-169)</name>
    <name type="common">Green microalga</name>
    <dbReference type="NCBI Taxonomy" id="574566"/>
    <lineage>
        <taxon>Eukaryota</taxon>
        <taxon>Viridiplantae</taxon>
        <taxon>Chlorophyta</taxon>
        <taxon>core chlorophytes</taxon>
        <taxon>Trebouxiophyceae</taxon>
        <taxon>Trebouxiophyceae incertae sedis</taxon>
        <taxon>Coccomyxaceae</taxon>
        <taxon>Coccomyxa</taxon>
        <taxon>Coccomyxa subellipsoidea</taxon>
    </lineage>
</organism>